<evidence type="ECO:0000313" key="5">
    <source>
        <dbReference type="EMBL" id="CAF3858376.1"/>
    </source>
</evidence>
<name>A0A815EXZ6_9BILA</name>
<dbReference type="EMBL" id="CAJOBA010009743">
    <property type="protein sequence ID" value="CAF3858376.1"/>
    <property type="molecule type" value="Genomic_DNA"/>
</dbReference>
<evidence type="ECO:0000313" key="7">
    <source>
        <dbReference type="Proteomes" id="UP000663829"/>
    </source>
</evidence>
<dbReference type="InterPro" id="IPR007053">
    <property type="entry name" value="LRAT_dom"/>
</dbReference>
<protein>
    <recommendedName>
        <fullName evidence="2">LRAT domain-containing protein</fullName>
    </recommendedName>
</protein>
<comment type="caution">
    <text evidence="4">The sequence shown here is derived from an EMBL/GenBank/DDBJ whole genome shotgun (WGS) entry which is preliminary data.</text>
</comment>
<dbReference type="AlphaFoldDB" id="A0A815EXZ6"/>
<keyword evidence="1" id="KW-0472">Membrane</keyword>
<sequence length="210" mass="23390">MASLGAVATLFVEATDTSLRSRNAEEVRLLNARTQLYNGAHIATGTGRGPYHHGIVTNMNENITIIHFFGPDKRHASIRECNLEQFLAGNDDSSSKTFRRRQLGFLAGVEGDVRGVNLRPLYLIHYEYDNETARQATVTRAIDNLEQENPITYDLVSHNCESFATYCRTLQWESEQVNIMIRDAIAPTVTAGVILTGSVAFISVMLARRS</sequence>
<evidence type="ECO:0000313" key="4">
    <source>
        <dbReference type="EMBL" id="CAF1317665.1"/>
    </source>
</evidence>
<dbReference type="Proteomes" id="UP000682733">
    <property type="component" value="Unassembled WGS sequence"/>
</dbReference>
<proteinExistence type="predicted"/>
<feature type="domain" description="LRAT" evidence="2">
    <location>
        <begin position="64"/>
        <end position="169"/>
    </location>
</feature>
<keyword evidence="1" id="KW-1133">Transmembrane helix</keyword>
<dbReference type="EMBL" id="CAJNOK010009725">
    <property type="protein sequence ID" value="CAF1096868.1"/>
    <property type="molecule type" value="Genomic_DNA"/>
</dbReference>
<organism evidence="4 7">
    <name type="scientific">Didymodactylos carnosus</name>
    <dbReference type="NCBI Taxonomy" id="1234261"/>
    <lineage>
        <taxon>Eukaryota</taxon>
        <taxon>Metazoa</taxon>
        <taxon>Spiralia</taxon>
        <taxon>Gnathifera</taxon>
        <taxon>Rotifera</taxon>
        <taxon>Eurotatoria</taxon>
        <taxon>Bdelloidea</taxon>
        <taxon>Philodinida</taxon>
        <taxon>Philodinidae</taxon>
        <taxon>Didymodactylos</taxon>
    </lineage>
</organism>
<dbReference type="OrthoDB" id="10005420at2759"/>
<keyword evidence="7" id="KW-1185">Reference proteome</keyword>
<evidence type="ECO:0000256" key="1">
    <source>
        <dbReference type="SAM" id="Phobius"/>
    </source>
</evidence>
<dbReference type="EMBL" id="CAJNOQ010013255">
    <property type="protein sequence ID" value="CAF1317665.1"/>
    <property type="molecule type" value="Genomic_DNA"/>
</dbReference>
<reference evidence="4" key="1">
    <citation type="submission" date="2021-02" db="EMBL/GenBank/DDBJ databases">
        <authorList>
            <person name="Nowell W R."/>
        </authorList>
    </citation>
    <scope>NUCLEOTIDE SEQUENCE</scope>
</reference>
<dbReference type="Proteomes" id="UP000681722">
    <property type="component" value="Unassembled WGS sequence"/>
</dbReference>
<accession>A0A815EXZ6</accession>
<dbReference type="Proteomes" id="UP000677228">
    <property type="component" value="Unassembled WGS sequence"/>
</dbReference>
<dbReference type="EMBL" id="CAJOBC010046014">
    <property type="protein sequence ID" value="CAF4160955.1"/>
    <property type="molecule type" value="Genomic_DNA"/>
</dbReference>
<keyword evidence="1" id="KW-0812">Transmembrane</keyword>
<feature type="transmembrane region" description="Helical" evidence="1">
    <location>
        <begin position="184"/>
        <end position="207"/>
    </location>
</feature>
<dbReference type="Pfam" id="PF04970">
    <property type="entry name" value="LRAT"/>
    <property type="match status" value="1"/>
</dbReference>
<evidence type="ECO:0000259" key="2">
    <source>
        <dbReference type="Pfam" id="PF04970"/>
    </source>
</evidence>
<evidence type="ECO:0000313" key="3">
    <source>
        <dbReference type="EMBL" id="CAF1096868.1"/>
    </source>
</evidence>
<dbReference type="Gene3D" id="3.90.1720.10">
    <property type="entry name" value="endopeptidase domain like (from Nostoc punctiforme)"/>
    <property type="match status" value="1"/>
</dbReference>
<evidence type="ECO:0000313" key="6">
    <source>
        <dbReference type="EMBL" id="CAF4160955.1"/>
    </source>
</evidence>
<dbReference type="Proteomes" id="UP000663829">
    <property type="component" value="Unassembled WGS sequence"/>
</dbReference>
<gene>
    <name evidence="4" type="ORF">GPM918_LOCUS29315</name>
    <name evidence="3" type="ORF">OVA965_LOCUS19096</name>
    <name evidence="6" type="ORF">SRO942_LOCUS29886</name>
    <name evidence="5" type="ORF">TMI583_LOCUS19109</name>
</gene>